<sequence length="144" mass="15233">MAAVLDPVRRGGKKERFDQAAICLSVACLLHCLAVPLLLVVAPWLSMGLLGEEWFHLTLVVAIIPLSLLAFRAGGGAGRKVLGPGLAGLGMITLAAVFEAFHLMDHAVAAALTSLGGILLILGHWRNLRARGCRVRRDEAAPLV</sequence>
<keyword evidence="1" id="KW-0472">Membrane</keyword>
<comment type="caution">
    <text evidence="2">The sequence shown here is derived from an EMBL/GenBank/DDBJ whole genome shotgun (WGS) entry which is preliminary data.</text>
</comment>
<keyword evidence="1" id="KW-0812">Transmembrane</keyword>
<keyword evidence="3" id="KW-1185">Reference proteome</keyword>
<feature type="transmembrane region" description="Helical" evidence="1">
    <location>
        <begin position="107"/>
        <end position="125"/>
    </location>
</feature>
<evidence type="ECO:0000313" key="3">
    <source>
        <dbReference type="Proteomes" id="UP000484885"/>
    </source>
</evidence>
<keyword evidence="1" id="KW-1133">Transmembrane helix</keyword>
<evidence type="ECO:0000313" key="2">
    <source>
        <dbReference type="EMBL" id="NDY95920.1"/>
    </source>
</evidence>
<feature type="transmembrane region" description="Helical" evidence="1">
    <location>
        <begin position="21"/>
        <end position="42"/>
    </location>
</feature>
<dbReference type="EMBL" id="JAAGSC010000041">
    <property type="protein sequence ID" value="NDY95920.1"/>
    <property type="molecule type" value="Genomic_DNA"/>
</dbReference>
<dbReference type="GO" id="GO:0015097">
    <property type="term" value="F:mercury ion transmembrane transporter activity"/>
    <property type="evidence" value="ECO:0007669"/>
    <property type="project" value="InterPro"/>
</dbReference>
<name>A0A845V135_9GAMM</name>
<protein>
    <submittedName>
        <fullName evidence="2">MerC domain-containing protein</fullName>
    </submittedName>
</protein>
<organism evidence="2 3">
    <name type="scientific">Wenzhouxiangella limi</name>
    <dbReference type="NCBI Taxonomy" id="2707351"/>
    <lineage>
        <taxon>Bacteria</taxon>
        <taxon>Pseudomonadati</taxon>
        <taxon>Pseudomonadota</taxon>
        <taxon>Gammaproteobacteria</taxon>
        <taxon>Chromatiales</taxon>
        <taxon>Wenzhouxiangellaceae</taxon>
        <taxon>Wenzhouxiangella</taxon>
    </lineage>
</organism>
<dbReference type="InterPro" id="IPR004891">
    <property type="entry name" value="Mercury-R_MerC"/>
</dbReference>
<dbReference type="RefSeq" id="WP_164211316.1">
    <property type="nucleotide sequence ID" value="NZ_JAAGSC010000041.1"/>
</dbReference>
<dbReference type="Proteomes" id="UP000484885">
    <property type="component" value="Unassembled WGS sequence"/>
</dbReference>
<gene>
    <name evidence="2" type="ORF">G3I74_09280</name>
</gene>
<feature type="transmembrane region" description="Helical" evidence="1">
    <location>
        <begin position="54"/>
        <end position="74"/>
    </location>
</feature>
<reference evidence="2 3" key="1">
    <citation type="submission" date="2020-02" db="EMBL/GenBank/DDBJ databases">
        <authorList>
            <person name="Zhang X.-Y."/>
        </authorList>
    </citation>
    <scope>NUCLEOTIDE SEQUENCE [LARGE SCALE GENOMIC DNA]</scope>
    <source>
        <strain evidence="2 3">C33</strain>
    </source>
</reference>
<dbReference type="AlphaFoldDB" id="A0A845V135"/>
<proteinExistence type="predicted"/>
<accession>A0A845V135</accession>
<dbReference type="GO" id="GO:0016020">
    <property type="term" value="C:membrane"/>
    <property type="evidence" value="ECO:0007669"/>
    <property type="project" value="InterPro"/>
</dbReference>
<feature type="transmembrane region" description="Helical" evidence="1">
    <location>
        <begin position="81"/>
        <end position="101"/>
    </location>
</feature>
<dbReference type="Pfam" id="PF03203">
    <property type="entry name" value="MerC"/>
    <property type="match status" value="1"/>
</dbReference>
<evidence type="ECO:0000256" key="1">
    <source>
        <dbReference type="SAM" id="Phobius"/>
    </source>
</evidence>